<feature type="non-terminal residue" evidence="1">
    <location>
        <position position="1"/>
    </location>
</feature>
<evidence type="ECO:0000313" key="1">
    <source>
        <dbReference type="EMBL" id="MBB3062589.1"/>
    </source>
</evidence>
<evidence type="ECO:0000313" key="2">
    <source>
        <dbReference type="EMBL" id="MBB3063174.1"/>
    </source>
</evidence>
<accession>A0A7W4WE76</accession>
<proteinExistence type="predicted"/>
<dbReference type="Proteomes" id="UP000535937">
    <property type="component" value="Unassembled WGS sequence"/>
</dbReference>
<reference evidence="1 3" key="1">
    <citation type="submission" date="2020-08" db="EMBL/GenBank/DDBJ databases">
        <title>Genomic Encyclopedia of Type Strains, Phase III (KMG-III): the genomes of soil and plant-associated and newly described type strains.</title>
        <authorList>
            <person name="Whitman W."/>
        </authorList>
    </citation>
    <scope>NUCLEOTIDE SEQUENCE [LARGE SCALE GENOMIC DNA]</scope>
    <source>
        <strain evidence="1 3">CECT 8799</strain>
    </source>
</reference>
<dbReference type="EMBL" id="JACHWZ010000025">
    <property type="protein sequence ID" value="MBB3063174.1"/>
    <property type="molecule type" value="Genomic_DNA"/>
</dbReference>
<name>A0A7W4WE76_9GAMM</name>
<protein>
    <submittedName>
        <fullName evidence="1">Uncharacterized protein</fullName>
    </submittedName>
</protein>
<dbReference type="EMBL" id="JACHWZ010000017">
    <property type="protein sequence ID" value="MBB3062589.1"/>
    <property type="molecule type" value="Genomic_DNA"/>
</dbReference>
<gene>
    <name evidence="1" type="ORF">FHS09_003438</name>
    <name evidence="2" type="ORF">FHS09_004027</name>
</gene>
<organism evidence="1 3">
    <name type="scientific">Microbulbifer rhizosphaerae</name>
    <dbReference type="NCBI Taxonomy" id="1562603"/>
    <lineage>
        <taxon>Bacteria</taxon>
        <taxon>Pseudomonadati</taxon>
        <taxon>Pseudomonadota</taxon>
        <taxon>Gammaproteobacteria</taxon>
        <taxon>Cellvibrionales</taxon>
        <taxon>Microbulbiferaceae</taxon>
        <taxon>Microbulbifer</taxon>
    </lineage>
</organism>
<comment type="caution">
    <text evidence="1">The sequence shown here is derived from an EMBL/GenBank/DDBJ whole genome shotgun (WGS) entry which is preliminary data.</text>
</comment>
<dbReference type="AlphaFoldDB" id="A0A7W4WE76"/>
<sequence length="24" mass="2598">ENGMTIPCELRLTVNNLGGSDIHN</sequence>
<keyword evidence="3" id="KW-1185">Reference proteome</keyword>
<evidence type="ECO:0000313" key="3">
    <source>
        <dbReference type="Proteomes" id="UP000535937"/>
    </source>
</evidence>